<dbReference type="GO" id="GO:0008483">
    <property type="term" value="F:transaminase activity"/>
    <property type="evidence" value="ECO:0007669"/>
    <property type="project" value="TreeGrafter"/>
</dbReference>
<dbReference type="InterPro" id="IPR000653">
    <property type="entry name" value="DegT/StrS_aminotransferase"/>
</dbReference>
<dbReference type="GO" id="GO:0030170">
    <property type="term" value="F:pyridoxal phosphate binding"/>
    <property type="evidence" value="ECO:0007669"/>
    <property type="project" value="TreeGrafter"/>
</dbReference>
<dbReference type="AlphaFoldDB" id="A0A917DWL9"/>
<feature type="transmembrane region" description="Helical" evidence="4">
    <location>
        <begin position="69"/>
        <end position="90"/>
    </location>
</feature>
<protein>
    <submittedName>
        <fullName evidence="5">8-amino-3,8-dideoxy-alpha-D-manno-octulosonate transaminase</fullName>
    </submittedName>
</protein>
<organism evidence="5 6">
    <name type="scientific">Paenibacillus nasutitermitis</name>
    <dbReference type="NCBI Taxonomy" id="1652958"/>
    <lineage>
        <taxon>Bacteria</taxon>
        <taxon>Bacillati</taxon>
        <taxon>Bacillota</taxon>
        <taxon>Bacilli</taxon>
        <taxon>Bacillales</taxon>
        <taxon>Paenibacillaceae</taxon>
        <taxon>Paenibacillus</taxon>
    </lineage>
</organism>
<feature type="active site" description="Proton acceptor" evidence="1">
    <location>
        <position position="203"/>
    </location>
</feature>
<dbReference type="InterPro" id="IPR015422">
    <property type="entry name" value="PyrdxlP-dep_Trfase_small"/>
</dbReference>
<reference evidence="5" key="2">
    <citation type="submission" date="2020-09" db="EMBL/GenBank/DDBJ databases">
        <authorList>
            <person name="Sun Q."/>
            <person name="Zhou Y."/>
        </authorList>
    </citation>
    <scope>NUCLEOTIDE SEQUENCE</scope>
    <source>
        <strain evidence="5">CGMCC 1.15178</strain>
    </source>
</reference>
<keyword evidence="2 3" id="KW-0663">Pyridoxal phosphate</keyword>
<dbReference type="Gene3D" id="3.40.640.10">
    <property type="entry name" value="Type I PLP-dependent aspartate aminotransferase-like (Major domain)"/>
    <property type="match status" value="1"/>
</dbReference>
<dbReference type="Proteomes" id="UP000612456">
    <property type="component" value="Unassembled WGS sequence"/>
</dbReference>
<feature type="modified residue" description="N6-(pyridoxal phosphate)lysine" evidence="2">
    <location>
        <position position="203"/>
    </location>
</feature>
<proteinExistence type="inferred from homology"/>
<dbReference type="CDD" id="cd00616">
    <property type="entry name" value="AHBA_syn"/>
    <property type="match status" value="1"/>
</dbReference>
<feature type="transmembrane region" description="Helical" evidence="4">
    <location>
        <begin position="97"/>
        <end position="121"/>
    </location>
</feature>
<dbReference type="RefSeq" id="WP_188994316.1">
    <property type="nucleotide sequence ID" value="NZ_BMHP01000003.1"/>
</dbReference>
<keyword evidence="4" id="KW-0472">Membrane</keyword>
<dbReference type="EMBL" id="BMHP01000003">
    <property type="protein sequence ID" value="GGD78425.1"/>
    <property type="molecule type" value="Genomic_DNA"/>
</dbReference>
<name>A0A917DWL9_9BACL</name>
<keyword evidence="4" id="KW-0812">Transmembrane</keyword>
<evidence type="ECO:0000256" key="2">
    <source>
        <dbReference type="PIRSR" id="PIRSR000390-2"/>
    </source>
</evidence>
<keyword evidence="4" id="KW-1133">Transmembrane helix</keyword>
<evidence type="ECO:0000256" key="1">
    <source>
        <dbReference type="PIRSR" id="PIRSR000390-1"/>
    </source>
</evidence>
<dbReference type="PIRSF" id="PIRSF000390">
    <property type="entry name" value="PLP_StrS"/>
    <property type="match status" value="1"/>
</dbReference>
<dbReference type="InterPro" id="IPR015421">
    <property type="entry name" value="PyrdxlP-dep_Trfase_major"/>
</dbReference>
<dbReference type="Gene3D" id="3.90.1150.10">
    <property type="entry name" value="Aspartate Aminotransferase, domain 1"/>
    <property type="match status" value="1"/>
</dbReference>
<accession>A0A917DWL9</accession>
<evidence type="ECO:0000313" key="6">
    <source>
        <dbReference type="Proteomes" id="UP000612456"/>
    </source>
</evidence>
<dbReference type="Pfam" id="PF01041">
    <property type="entry name" value="DegT_DnrJ_EryC1"/>
    <property type="match status" value="1"/>
</dbReference>
<evidence type="ECO:0000313" key="5">
    <source>
        <dbReference type="EMBL" id="GGD78425.1"/>
    </source>
</evidence>
<dbReference type="PANTHER" id="PTHR30244">
    <property type="entry name" value="TRANSAMINASE"/>
    <property type="match status" value="1"/>
</dbReference>
<reference evidence="5" key="1">
    <citation type="journal article" date="2014" name="Int. J. Syst. Evol. Microbiol.">
        <title>Complete genome sequence of Corynebacterium casei LMG S-19264T (=DSM 44701T), isolated from a smear-ripened cheese.</title>
        <authorList>
            <consortium name="US DOE Joint Genome Institute (JGI-PGF)"/>
            <person name="Walter F."/>
            <person name="Albersmeier A."/>
            <person name="Kalinowski J."/>
            <person name="Ruckert C."/>
        </authorList>
    </citation>
    <scope>NUCLEOTIDE SEQUENCE</scope>
    <source>
        <strain evidence="5">CGMCC 1.15178</strain>
    </source>
</reference>
<gene>
    <name evidence="5" type="primary">kdnA</name>
    <name evidence="5" type="ORF">GCM10010911_40580</name>
</gene>
<comment type="similarity">
    <text evidence="3">Belongs to the DegT/DnrJ/EryC1 family.</text>
</comment>
<keyword evidence="6" id="KW-1185">Reference proteome</keyword>
<dbReference type="SUPFAM" id="SSF53383">
    <property type="entry name" value="PLP-dependent transferases"/>
    <property type="match status" value="1"/>
</dbReference>
<dbReference type="GO" id="GO:0000271">
    <property type="term" value="P:polysaccharide biosynthetic process"/>
    <property type="evidence" value="ECO:0007669"/>
    <property type="project" value="TreeGrafter"/>
</dbReference>
<dbReference type="InterPro" id="IPR015424">
    <property type="entry name" value="PyrdxlP-dep_Trfase"/>
</dbReference>
<evidence type="ECO:0000256" key="4">
    <source>
        <dbReference type="SAM" id="Phobius"/>
    </source>
</evidence>
<evidence type="ECO:0000256" key="3">
    <source>
        <dbReference type="RuleBase" id="RU004508"/>
    </source>
</evidence>
<sequence length="422" mass="46205">MKKLAMHGGIPARTEPLPPNYPGAVVMGAEEAEHAARVIHSQSPFRFYGADVQNTVQSLEMMMADKLGVAYALGVTSCTAALVVALKALGIGYGDKVIIPAVTFLATAGAVISSNAVPVFVDVDESLNLDPNDLERVMDKDVKAVIAVSILGNPCDMDGVMAFAAKHHIHVIEDVAQSCGVKYKDRYAGTIGDIGVYSFQMNKIITAGEGGAIVTRNSDLFERAVRYHDQGLLRPAFKELYGMEASEEASAFVGQNYRMSEITGAVLVEQWKKLDPLLHNMRQISERIRKQLAAEIPSMVFRKSADYEGDIGSNIGFQLRSAADADLLLQASAAENITMYRLYGGKPVYMLPQILFQRTAERNNFPFDYPFANPVVYSEHMCPRAEDLLNRTVFMPISPILTEQDEAEIIGGIHKIYSTLGF</sequence>
<dbReference type="PANTHER" id="PTHR30244:SF34">
    <property type="entry name" value="DTDP-4-AMINO-4,6-DIDEOXYGALACTOSE TRANSAMINASE"/>
    <property type="match status" value="1"/>
</dbReference>
<comment type="caution">
    <text evidence="5">The sequence shown here is derived from an EMBL/GenBank/DDBJ whole genome shotgun (WGS) entry which is preliminary data.</text>
</comment>